<proteinExistence type="predicted"/>
<evidence type="ECO:0000313" key="2">
    <source>
        <dbReference type="Proteomes" id="UP000760494"/>
    </source>
</evidence>
<accession>A0A9Q9U6G2</accession>
<dbReference type="EMBL" id="CABFJX010000005">
    <property type="protein sequence ID" value="VTT56878.1"/>
    <property type="molecule type" value="Genomic_DNA"/>
</dbReference>
<name>A0A9Q9U6G2_FUSFU</name>
<protein>
    <submittedName>
        <fullName evidence="1">Uncharacterized protein</fullName>
    </submittedName>
</protein>
<organism evidence="1 2">
    <name type="scientific">Fusarium fujikuroi</name>
    <name type="common">Bakanae and foot rot disease fungus</name>
    <name type="synonym">Gibberella fujikuroi</name>
    <dbReference type="NCBI Taxonomy" id="5127"/>
    <lineage>
        <taxon>Eukaryota</taxon>
        <taxon>Fungi</taxon>
        <taxon>Dikarya</taxon>
        <taxon>Ascomycota</taxon>
        <taxon>Pezizomycotina</taxon>
        <taxon>Sordariomycetes</taxon>
        <taxon>Hypocreomycetidae</taxon>
        <taxon>Hypocreales</taxon>
        <taxon>Nectriaceae</taxon>
        <taxon>Fusarium</taxon>
        <taxon>Fusarium fujikuroi species complex</taxon>
    </lineage>
</organism>
<dbReference type="Proteomes" id="UP000760494">
    <property type="component" value="Unassembled WGS sequence"/>
</dbReference>
<evidence type="ECO:0000313" key="1">
    <source>
        <dbReference type="EMBL" id="VTT56878.1"/>
    </source>
</evidence>
<gene>
    <name evidence="1" type="ORF">C2S_13364</name>
</gene>
<comment type="caution">
    <text evidence="1">The sequence shown here is derived from an EMBL/GenBank/DDBJ whole genome shotgun (WGS) entry which is preliminary data.</text>
</comment>
<dbReference type="AlphaFoldDB" id="A0A9Q9U6G2"/>
<sequence length="119" mass="13004">MSERSNTLFRGVALVTGVASEGRRRLTLFDKDSTGLNATKAAIKTVSRDADPGVLIRHVDNLDTCEVGGNMELSIKHFDALTMPSTVLSHEAIPGKSDHVINTNLRGLWLFAREELKSL</sequence>
<reference evidence="1" key="1">
    <citation type="submission" date="2019-05" db="EMBL/GenBank/DDBJ databases">
        <authorList>
            <person name="Piombo E."/>
        </authorList>
    </citation>
    <scope>NUCLEOTIDE SEQUENCE</scope>
    <source>
        <strain evidence="1">C2S</strain>
    </source>
</reference>